<organism evidence="1 2">
    <name type="scientific">Beijerinckia indica subsp. indica (strain ATCC 9039 / DSM 1715 / NCIMB 8712)</name>
    <dbReference type="NCBI Taxonomy" id="395963"/>
    <lineage>
        <taxon>Bacteria</taxon>
        <taxon>Pseudomonadati</taxon>
        <taxon>Pseudomonadota</taxon>
        <taxon>Alphaproteobacteria</taxon>
        <taxon>Hyphomicrobiales</taxon>
        <taxon>Beijerinckiaceae</taxon>
        <taxon>Beijerinckia</taxon>
    </lineage>
</organism>
<dbReference type="KEGG" id="bid:Bind_1112"/>
<gene>
    <name evidence="1" type="ordered locus">Bind_1112</name>
</gene>
<reference evidence="2" key="1">
    <citation type="submission" date="2008-03" db="EMBL/GenBank/DDBJ databases">
        <title>Complete sequence of chromosome of Beijerinckia indica subsp. indica ATCC 9039.</title>
        <authorList>
            <consortium name="US DOE Joint Genome Institute"/>
            <person name="Copeland A."/>
            <person name="Lucas S."/>
            <person name="Lapidus A."/>
            <person name="Glavina del Rio T."/>
            <person name="Dalin E."/>
            <person name="Tice H."/>
            <person name="Bruce D."/>
            <person name="Goodwin L."/>
            <person name="Pitluck S."/>
            <person name="LaButti K."/>
            <person name="Schmutz J."/>
            <person name="Larimer F."/>
            <person name="Land M."/>
            <person name="Hauser L."/>
            <person name="Kyrpides N."/>
            <person name="Mikhailova N."/>
            <person name="Dunfield P.F."/>
            <person name="Dedysh S.N."/>
            <person name="Liesack W."/>
            <person name="Saw J.H."/>
            <person name="Alam M."/>
            <person name="Chen Y."/>
            <person name="Murrell J.C."/>
            <person name="Richardson P."/>
        </authorList>
    </citation>
    <scope>NUCLEOTIDE SEQUENCE [LARGE SCALE GENOMIC DNA]</scope>
    <source>
        <strain evidence="2">ATCC 9039 / DSM 1715 / NCIMB 8712</strain>
    </source>
</reference>
<dbReference type="Proteomes" id="UP000001695">
    <property type="component" value="Chromosome"/>
</dbReference>
<protein>
    <submittedName>
        <fullName evidence="1">Uncharacterized protein</fullName>
    </submittedName>
</protein>
<dbReference type="AlphaFoldDB" id="B2IIR1"/>
<reference evidence="1 2" key="2">
    <citation type="journal article" date="2010" name="J. Bacteriol.">
        <title>Complete genome sequence of Beijerinckia indica subsp. indica.</title>
        <authorList>
            <person name="Tamas I."/>
            <person name="Dedysh S.N."/>
            <person name="Liesack W."/>
            <person name="Stott M.B."/>
            <person name="Alam M."/>
            <person name="Murrell J.C."/>
            <person name="Dunfield P.F."/>
        </authorList>
    </citation>
    <scope>NUCLEOTIDE SEQUENCE [LARGE SCALE GENOMIC DNA]</scope>
    <source>
        <strain evidence="2">ATCC 9039 / DSM 1715 / NCIMB 8712</strain>
    </source>
</reference>
<evidence type="ECO:0000313" key="2">
    <source>
        <dbReference type="Proteomes" id="UP000001695"/>
    </source>
</evidence>
<evidence type="ECO:0000313" key="1">
    <source>
        <dbReference type="EMBL" id="ACB94754.1"/>
    </source>
</evidence>
<dbReference type="RefSeq" id="WP_012384111.1">
    <property type="nucleotide sequence ID" value="NC_010581.1"/>
</dbReference>
<dbReference type="STRING" id="395963.Bind_1112"/>
<sequence>MKTAEASRICCNDPFLVRPEATDPKVAPTFGSDLMRLQKDRASTTQVMLQSVEKHQIDLKADISLWDQSETLDHAKQLANPCAGHQAPYPSSRIPMALSVFDECMR</sequence>
<keyword evidence="2" id="KW-1185">Reference proteome</keyword>
<accession>B2IIR1</accession>
<dbReference type="HOGENOM" id="CLU_2217876_0_0_5"/>
<name>B2IIR1_BEII9</name>
<dbReference type="EMBL" id="CP001016">
    <property type="protein sequence ID" value="ACB94754.1"/>
    <property type="molecule type" value="Genomic_DNA"/>
</dbReference>
<proteinExistence type="predicted"/>